<keyword evidence="1" id="KW-0324">Glycolysis</keyword>
<protein>
    <submittedName>
        <fullName evidence="4">Histidine phosphatase family protein</fullName>
        <ecNumber evidence="4">3.1.3.-</ecNumber>
    </submittedName>
</protein>
<keyword evidence="2" id="KW-0413">Isomerase</keyword>
<accession>A0ABV4BG66</accession>
<proteinExistence type="predicted"/>
<feature type="region of interest" description="Disordered" evidence="3">
    <location>
        <begin position="205"/>
        <end position="227"/>
    </location>
</feature>
<dbReference type="EC" id="3.1.3.-" evidence="4"/>
<evidence type="ECO:0000256" key="2">
    <source>
        <dbReference type="ARBA" id="ARBA00023235"/>
    </source>
</evidence>
<evidence type="ECO:0000313" key="5">
    <source>
        <dbReference type="Proteomes" id="UP001564408"/>
    </source>
</evidence>
<dbReference type="EMBL" id="JBDKXB010000023">
    <property type="protein sequence ID" value="MEY6433514.1"/>
    <property type="molecule type" value="Genomic_DNA"/>
</dbReference>
<evidence type="ECO:0000256" key="3">
    <source>
        <dbReference type="SAM" id="MobiDB-lite"/>
    </source>
</evidence>
<dbReference type="Proteomes" id="UP001564408">
    <property type="component" value="Unassembled WGS sequence"/>
</dbReference>
<dbReference type="RefSeq" id="WP_369667900.1">
    <property type="nucleotide sequence ID" value="NZ_JBDKXB010000023.1"/>
</dbReference>
<dbReference type="CDD" id="cd07067">
    <property type="entry name" value="HP_PGM_like"/>
    <property type="match status" value="1"/>
</dbReference>
<dbReference type="Gene3D" id="3.40.50.1240">
    <property type="entry name" value="Phosphoglycerate mutase-like"/>
    <property type="match status" value="1"/>
</dbReference>
<gene>
    <name evidence="4" type="ORF">ABC977_13995</name>
</gene>
<dbReference type="PANTHER" id="PTHR48100">
    <property type="entry name" value="BROAD-SPECIFICITY PHOSPHATASE YOR283W-RELATED"/>
    <property type="match status" value="1"/>
</dbReference>
<evidence type="ECO:0000313" key="4">
    <source>
        <dbReference type="EMBL" id="MEY6433514.1"/>
    </source>
</evidence>
<dbReference type="SMART" id="SM00855">
    <property type="entry name" value="PGAM"/>
    <property type="match status" value="1"/>
</dbReference>
<feature type="compositionally biased region" description="Basic and acidic residues" evidence="3">
    <location>
        <begin position="167"/>
        <end position="176"/>
    </location>
</feature>
<evidence type="ECO:0000256" key="1">
    <source>
        <dbReference type="ARBA" id="ARBA00023152"/>
    </source>
</evidence>
<dbReference type="InterPro" id="IPR013078">
    <property type="entry name" value="His_Pase_superF_clade-1"/>
</dbReference>
<keyword evidence="4" id="KW-0378">Hydrolase</keyword>
<dbReference type="SUPFAM" id="SSF53254">
    <property type="entry name" value="Phosphoglycerate mutase-like"/>
    <property type="match status" value="1"/>
</dbReference>
<sequence>MDQIILIRHGESTFNRAGRFQGQSDAAELTELGRRQAQAAGRWLAGTEVARVVASPLLRAAQTAALVADGLGYPRAAIASDPRLMEVDLGHWAGRERDEIEHAEPALYRTWVERPYDLCLAGRFPVRELHRRLESFCDEVHQHEGTSVIVAHRGPIAALIVKLMRRPPREHGRRPSDPGSVTMLQGDGPASNRVYRLLCVNVRPRLGDTSGSPQPPGSRPGFAPQGE</sequence>
<dbReference type="Pfam" id="PF00300">
    <property type="entry name" value="His_Phos_1"/>
    <property type="match status" value="1"/>
</dbReference>
<dbReference type="InterPro" id="IPR029033">
    <property type="entry name" value="His_PPase_superfam"/>
</dbReference>
<organism evidence="4 5">
    <name type="scientific">Thioalkalicoccus limnaeus</name>
    <dbReference type="NCBI Taxonomy" id="120681"/>
    <lineage>
        <taxon>Bacteria</taxon>
        <taxon>Pseudomonadati</taxon>
        <taxon>Pseudomonadota</taxon>
        <taxon>Gammaproteobacteria</taxon>
        <taxon>Chromatiales</taxon>
        <taxon>Chromatiaceae</taxon>
        <taxon>Thioalkalicoccus</taxon>
    </lineage>
</organism>
<name>A0ABV4BG66_9GAMM</name>
<dbReference type="InterPro" id="IPR001345">
    <property type="entry name" value="PG/BPGM_mutase_AS"/>
</dbReference>
<feature type="region of interest" description="Disordered" evidence="3">
    <location>
        <begin position="165"/>
        <end position="189"/>
    </location>
</feature>
<reference evidence="4 5" key="1">
    <citation type="submission" date="2024-05" db="EMBL/GenBank/DDBJ databases">
        <title>Genome Sequence and Characterization of the New Strain Purple Sulfur Bacterium of Genus Thioalkalicoccus.</title>
        <authorList>
            <person name="Bryantseva I.A."/>
            <person name="Kyndt J.A."/>
            <person name="Imhoff J.F."/>
        </authorList>
    </citation>
    <scope>NUCLEOTIDE SEQUENCE [LARGE SCALE GENOMIC DNA]</scope>
    <source>
        <strain evidence="4 5">Um2</strain>
    </source>
</reference>
<dbReference type="InterPro" id="IPR050275">
    <property type="entry name" value="PGM_Phosphatase"/>
</dbReference>
<keyword evidence="5" id="KW-1185">Reference proteome</keyword>
<dbReference type="PANTHER" id="PTHR48100:SF1">
    <property type="entry name" value="HISTIDINE PHOSPHATASE FAMILY PROTEIN-RELATED"/>
    <property type="match status" value="1"/>
</dbReference>
<comment type="caution">
    <text evidence="4">The sequence shown here is derived from an EMBL/GenBank/DDBJ whole genome shotgun (WGS) entry which is preliminary data.</text>
</comment>
<dbReference type="GO" id="GO:0016787">
    <property type="term" value="F:hydrolase activity"/>
    <property type="evidence" value="ECO:0007669"/>
    <property type="project" value="UniProtKB-KW"/>
</dbReference>
<dbReference type="PROSITE" id="PS00175">
    <property type="entry name" value="PG_MUTASE"/>
    <property type="match status" value="1"/>
</dbReference>